<dbReference type="KEGG" id="vg:55609701"/>
<keyword evidence="3" id="KW-1185">Reference proteome</keyword>
<proteinExistence type="predicted"/>
<dbReference type="GeneID" id="55609701"/>
<evidence type="ECO:0000313" key="3">
    <source>
        <dbReference type="Proteomes" id="UP000259988"/>
    </source>
</evidence>
<evidence type="ECO:0000313" key="1">
    <source>
        <dbReference type="EMBL" id="AXH66759.1"/>
    </source>
</evidence>
<sequence>MDAMDVLKIFLDNGVEMGFTQAMEVADRIKGYHDVSMRANANDVYAEAYKKGVADGKIKAQNEGLTLSRPEIIRLRGIEDFAFDRAREAAERVVSEVGRDSKIRCIQKLRTEFPFLSIKEGKEIIETELNRLTALESYNYDDDDYDYGCGMDCSICG</sequence>
<dbReference type="Proteomes" id="UP000259988">
    <property type="component" value="Segment"/>
</dbReference>
<dbReference type="EMBL" id="MH576965">
    <property type="protein sequence ID" value="AXH66983.1"/>
    <property type="molecule type" value="Genomic_DNA"/>
</dbReference>
<dbReference type="EMBL" id="MH576965">
    <property type="protein sequence ID" value="AXH66759.1"/>
    <property type="molecule type" value="Genomic_DNA"/>
</dbReference>
<organism evidence="1 3">
    <name type="scientific">Streptomyces phage StarPlatinum</name>
    <dbReference type="NCBI Taxonomy" id="2283265"/>
    <lineage>
        <taxon>Viruses</taxon>
        <taxon>Duplodnaviria</taxon>
        <taxon>Heunggongvirae</taxon>
        <taxon>Uroviricota</taxon>
        <taxon>Caudoviricetes</taxon>
        <taxon>Stanwilliamsviridae</taxon>
        <taxon>Boydwoodruffvirinae</taxon>
        <taxon>Karimacvirus</taxon>
        <taxon>Karimacvirus starplatinum</taxon>
        <taxon>Streptomyces virus StarPlatinum</taxon>
    </lineage>
</organism>
<dbReference type="RefSeq" id="YP_009839448.1">
    <property type="nucleotide sequence ID" value="NC_048721.1"/>
</dbReference>
<protein>
    <submittedName>
        <fullName evidence="1">Uncharacterized protein</fullName>
    </submittedName>
</protein>
<name>A0A345M8D8_9CAUD</name>
<evidence type="ECO:0000313" key="2">
    <source>
        <dbReference type="EMBL" id="AXH66983.1"/>
    </source>
</evidence>
<reference evidence="1 3" key="1">
    <citation type="submission" date="2018-07" db="EMBL/GenBank/DDBJ databases">
        <authorList>
            <person name="Cook J.L."/>
            <person name="Tucker S.D."/>
            <person name="Kassa A.K."/>
            <person name="Jones J.A."/>
            <person name="Khadka D."/>
            <person name="Klug H.M."/>
            <person name="Layton S.R."/>
            <person name="Nayek S."/>
            <person name="Bhuiyan S."/>
            <person name="Kim T."/>
            <person name="Hughes L.E."/>
            <person name="Garlena R.A."/>
            <person name="Russell D.A."/>
            <person name="Pope W.H."/>
            <person name="Jacobs-Sera D."/>
            <person name="Hatfull G.F."/>
        </authorList>
    </citation>
    <scope>NUCLEOTIDE SEQUENCE [LARGE SCALE GENOMIC DNA]</scope>
</reference>
<gene>
    <name evidence="1" type="primary">10</name>
    <name evidence="2" type="synonym">280</name>
    <name evidence="1" type="ORF">SEA_STARPLATINUM_10</name>
    <name evidence="2" type="ORF">SEA_STARPLATINUM_280</name>
</gene>
<accession>A0A345M8D8</accession>